<dbReference type="Proteomes" id="UP000681340">
    <property type="component" value="Unassembled WGS sequence"/>
</dbReference>
<feature type="region of interest" description="Disordered" evidence="1">
    <location>
        <begin position="84"/>
        <end position="139"/>
    </location>
</feature>
<dbReference type="Pfam" id="PF13460">
    <property type="entry name" value="NAD_binding_10"/>
    <property type="match status" value="1"/>
</dbReference>
<dbReference type="InterPro" id="IPR036291">
    <property type="entry name" value="NAD(P)-bd_dom_sf"/>
</dbReference>
<dbReference type="PANTHER" id="PTHR47129">
    <property type="entry name" value="QUINONE OXIDOREDUCTASE 2"/>
    <property type="match status" value="1"/>
</dbReference>
<dbReference type="RefSeq" id="WP_246595359.1">
    <property type="nucleotide sequence ID" value="NZ_BAABEA010000052.1"/>
</dbReference>
<dbReference type="CDD" id="cd05269">
    <property type="entry name" value="TMR_SDR_a"/>
    <property type="match status" value="1"/>
</dbReference>
<gene>
    <name evidence="3" type="ORF">Aau02nite_44980</name>
</gene>
<evidence type="ECO:0000259" key="2">
    <source>
        <dbReference type="Pfam" id="PF13460"/>
    </source>
</evidence>
<feature type="domain" description="NAD(P)-binding" evidence="2">
    <location>
        <begin position="182"/>
        <end position="355"/>
    </location>
</feature>
<feature type="compositionally biased region" description="Basic and acidic residues" evidence="1">
    <location>
        <begin position="96"/>
        <end position="105"/>
    </location>
</feature>
<proteinExistence type="predicted"/>
<organism evidence="3 4">
    <name type="scientific">Actinoplanes auranticolor</name>
    <dbReference type="NCBI Taxonomy" id="47988"/>
    <lineage>
        <taxon>Bacteria</taxon>
        <taxon>Bacillati</taxon>
        <taxon>Actinomycetota</taxon>
        <taxon>Actinomycetes</taxon>
        <taxon>Micromonosporales</taxon>
        <taxon>Micromonosporaceae</taxon>
        <taxon>Actinoplanes</taxon>
    </lineage>
</organism>
<dbReference type="Gene3D" id="3.40.50.720">
    <property type="entry name" value="NAD(P)-binding Rossmann-like Domain"/>
    <property type="match status" value="1"/>
</dbReference>
<dbReference type="Gene3D" id="3.90.25.10">
    <property type="entry name" value="UDP-galactose 4-epimerase, domain 1"/>
    <property type="match status" value="1"/>
</dbReference>
<reference evidence="3" key="1">
    <citation type="submission" date="2021-03" db="EMBL/GenBank/DDBJ databases">
        <title>Whole genome shotgun sequence of Actinoplanes auranticolor NBRC 12245.</title>
        <authorList>
            <person name="Komaki H."/>
            <person name="Tamura T."/>
        </authorList>
    </citation>
    <scope>NUCLEOTIDE SEQUENCE</scope>
    <source>
        <strain evidence="3">NBRC 12245</strain>
    </source>
</reference>
<sequence length="445" mass="46027">MAELAQPGSAVVRFRDSAGAVTERLYRLAEAAGIRPDGSPRLLVVLTLRGGRLDAVATGETAAAMQAGLVLVAPMTAAQLHAAVTAPGPSPPQLDGRSRGPDRARGHVRPGGPAADGGSPAAGAHRGVPAAGRRCEQFRRSDPGKSLQLALAAWHACSARVMPRSAGPARSVTVMSAIAVTGATGQLGGRVARRLATRGIAQQLLVRHPARAPQLPGATVVRASFTDGDAVRRALEGAPVVLMVSASESPDRVEQHRAFADAAAAAGVGHLVYVSFFGAAPDATFTHARDHWHTEQHIRAAGLPFTFLRDNLYADFLPHLAGEDGVIRGPAGDGRVAAVAQDDIADAATVVLTDPAAHAGQTYDLTGPQALTLHEIADLLGVGYQPQTIEEAYRSRSSYGAPGWLVDAWVSTYTAIAAGEVATVSDAVPRLTGRPATSVAELVKR</sequence>
<keyword evidence="4" id="KW-1185">Reference proteome</keyword>
<feature type="compositionally biased region" description="Low complexity" evidence="1">
    <location>
        <begin position="110"/>
        <end position="124"/>
    </location>
</feature>
<accession>A0A919SIC9</accession>
<name>A0A919SIC9_9ACTN</name>
<dbReference type="AlphaFoldDB" id="A0A919SIC9"/>
<dbReference type="InterPro" id="IPR016040">
    <property type="entry name" value="NAD(P)-bd_dom"/>
</dbReference>
<dbReference type="InterPro" id="IPR052718">
    <property type="entry name" value="NmrA-type_oxidoreductase"/>
</dbReference>
<dbReference type="EMBL" id="BOQL01000036">
    <property type="protein sequence ID" value="GIM71238.1"/>
    <property type="molecule type" value="Genomic_DNA"/>
</dbReference>
<dbReference type="SUPFAM" id="SSF51735">
    <property type="entry name" value="NAD(P)-binding Rossmann-fold domains"/>
    <property type="match status" value="1"/>
</dbReference>
<protein>
    <recommendedName>
        <fullName evidence="2">NAD(P)-binding domain-containing protein</fullName>
    </recommendedName>
</protein>
<evidence type="ECO:0000313" key="3">
    <source>
        <dbReference type="EMBL" id="GIM71238.1"/>
    </source>
</evidence>
<dbReference type="PANTHER" id="PTHR47129:SF1">
    <property type="entry name" value="NMRA-LIKE DOMAIN-CONTAINING PROTEIN"/>
    <property type="match status" value="1"/>
</dbReference>
<evidence type="ECO:0000256" key="1">
    <source>
        <dbReference type="SAM" id="MobiDB-lite"/>
    </source>
</evidence>
<comment type="caution">
    <text evidence="3">The sequence shown here is derived from an EMBL/GenBank/DDBJ whole genome shotgun (WGS) entry which is preliminary data.</text>
</comment>
<evidence type="ECO:0000313" key="4">
    <source>
        <dbReference type="Proteomes" id="UP000681340"/>
    </source>
</evidence>